<dbReference type="PANTHER" id="PTHR21599:SF0">
    <property type="entry name" value="GLYCERATE KINASE"/>
    <property type="match status" value="1"/>
</dbReference>
<evidence type="ECO:0000256" key="1">
    <source>
        <dbReference type="ARBA" id="ARBA00006284"/>
    </source>
</evidence>
<dbReference type="Gene3D" id="3.40.50.10350">
    <property type="entry name" value="Glycerate kinase, domain 1"/>
    <property type="match status" value="1"/>
</dbReference>
<keyword evidence="3 4" id="KW-0418">Kinase</keyword>
<dbReference type="Gene3D" id="3.90.1510.10">
    <property type="entry name" value="Glycerate kinase, domain 2"/>
    <property type="match status" value="1"/>
</dbReference>
<dbReference type="Proteomes" id="UP000262195">
    <property type="component" value="Unassembled WGS sequence"/>
</dbReference>
<evidence type="ECO:0000256" key="4">
    <source>
        <dbReference type="PIRNR" id="PIRNR006078"/>
    </source>
</evidence>
<gene>
    <name evidence="5" type="ORF">DIW15_03960</name>
</gene>
<organism evidence="5 6">
    <name type="scientific">Bavariicoccus seileri</name>
    <dbReference type="NCBI Taxonomy" id="549685"/>
    <lineage>
        <taxon>Bacteria</taxon>
        <taxon>Bacillati</taxon>
        <taxon>Bacillota</taxon>
        <taxon>Bacilli</taxon>
        <taxon>Lactobacillales</taxon>
        <taxon>Enterococcaceae</taxon>
        <taxon>Bavariicoccus</taxon>
    </lineage>
</organism>
<dbReference type="GO" id="GO:0008887">
    <property type="term" value="F:glycerate kinase activity"/>
    <property type="evidence" value="ECO:0007669"/>
    <property type="project" value="UniProtKB-UniRule"/>
</dbReference>
<sequence length="398" mass="42809">MKVVIAIDSFKGSASSKEINSAISKGLKGVLPEIETVLFPVADGGEGTIEALDSLEEKDQEQEEPRQRHVVQVFDLYQKGTILAQYGLINEQTAVVEVAQSSGIQLIEEEESYTAVSSYGLGEVLKAIVEENTTLSDIWIGLGGSAVNDAGIGMMQALGVDFLTESGVKISKPLDLNEIPLIQSVDQTNLNQKLKDITITLLTDVTNPLTGESGATYTFGPQKGVEDLDQVDDWLKHYNTILKQTFHTDYGQEIGSGAAGGIGLSLRYFYGAKVTAGATFILNQIGLKPAISGADLVITGEGKIDQQTHYGKLPAIVAQSAQKYGVPVIAVAGTLSDEFELEENWNSESSNEKTRFDLAISLCRHPMTLEEAMRDCESLAIEAGKTIGHVLKLAGRLK</sequence>
<evidence type="ECO:0000256" key="2">
    <source>
        <dbReference type="ARBA" id="ARBA00022679"/>
    </source>
</evidence>
<comment type="caution">
    <text evidence="5">The sequence shown here is derived from an EMBL/GenBank/DDBJ whole genome shotgun (WGS) entry which is preliminary data.</text>
</comment>
<evidence type="ECO:0000313" key="6">
    <source>
        <dbReference type="Proteomes" id="UP000262195"/>
    </source>
</evidence>
<evidence type="ECO:0000313" key="5">
    <source>
        <dbReference type="EMBL" id="HCS93849.1"/>
    </source>
</evidence>
<dbReference type="EMBL" id="DQHO01000025">
    <property type="protein sequence ID" value="HCS93849.1"/>
    <property type="molecule type" value="Genomic_DNA"/>
</dbReference>
<dbReference type="STRING" id="1121105.GCA_000421665_01588"/>
<dbReference type="InterPro" id="IPR004381">
    <property type="entry name" value="Glycerate_kinase"/>
</dbReference>
<evidence type="ECO:0000256" key="3">
    <source>
        <dbReference type="ARBA" id="ARBA00022777"/>
    </source>
</evidence>
<dbReference type="SUPFAM" id="SSF110738">
    <property type="entry name" value="Glycerate kinase I"/>
    <property type="match status" value="1"/>
</dbReference>
<proteinExistence type="inferred from homology"/>
<name>A0A3D4S4U9_9ENTE</name>
<dbReference type="InterPro" id="IPR036129">
    <property type="entry name" value="Glycerate_kinase_sf"/>
</dbReference>
<dbReference type="NCBIfam" id="TIGR00045">
    <property type="entry name" value="glycerate kinase"/>
    <property type="match status" value="1"/>
</dbReference>
<comment type="similarity">
    <text evidence="1 4">Belongs to the glycerate kinase type-1 family.</text>
</comment>
<dbReference type="PANTHER" id="PTHR21599">
    <property type="entry name" value="GLYCERATE KINASE"/>
    <property type="match status" value="1"/>
</dbReference>
<dbReference type="PIRSF" id="PIRSF006078">
    <property type="entry name" value="GlxK"/>
    <property type="match status" value="1"/>
</dbReference>
<reference evidence="5 6" key="1">
    <citation type="journal article" date="2018" name="Nat. Biotechnol.">
        <title>A standardized bacterial taxonomy based on genome phylogeny substantially revises the tree of life.</title>
        <authorList>
            <person name="Parks D.H."/>
            <person name="Chuvochina M."/>
            <person name="Waite D.W."/>
            <person name="Rinke C."/>
            <person name="Skarshewski A."/>
            <person name="Chaumeil P.A."/>
            <person name="Hugenholtz P."/>
        </authorList>
    </citation>
    <scope>NUCLEOTIDE SEQUENCE [LARGE SCALE GENOMIC DNA]</scope>
    <source>
        <strain evidence="5">UBA11306</strain>
    </source>
</reference>
<dbReference type="AlphaFoldDB" id="A0A3D4S4U9"/>
<dbReference type="GO" id="GO:0031388">
    <property type="term" value="P:organic acid phosphorylation"/>
    <property type="evidence" value="ECO:0007669"/>
    <property type="project" value="UniProtKB-UniRule"/>
</dbReference>
<accession>A0A3D4S4U9</accession>
<protein>
    <submittedName>
        <fullName evidence="5">Glycerate kinase</fullName>
    </submittedName>
</protein>
<keyword evidence="2 4" id="KW-0808">Transferase</keyword>
<dbReference type="Pfam" id="PF02595">
    <property type="entry name" value="Gly_kinase"/>
    <property type="match status" value="1"/>
</dbReference>
<dbReference type="InterPro" id="IPR018197">
    <property type="entry name" value="Glycerate_kinase_RE-like"/>
</dbReference>
<dbReference type="InterPro" id="IPR018193">
    <property type="entry name" value="Glyc_kinase_flavodox-like_fold"/>
</dbReference>